<dbReference type="AlphaFoldDB" id="A0A0A9A6X5"/>
<accession>A0A0A9A6X5</accession>
<organism evidence="1">
    <name type="scientific">Arundo donax</name>
    <name type="common">Giant reed</name>
    <name type="synonym">Donax arundinaceus</name>
    <dbReference type="NCBI Taxonomy" id="35708"/>
    <lineage>
        <taxon>Eukaryota</taxon>
        <taxon>Viridiplantae</taxon>
        <taxon>Streptophyta</taxon>
        <taxon>Embryophyta</taxon>
        <taxon>Tracheophyta</taxon>
        <taxon>Spermatophyta</taxon>
        <taxon>Magnoliopsida</taxon>
        <taxon>Liliopsida</taxon>
        <taxon>Poales</taxon>
        <taxon>Poaceae</taxon>
        <taxon>PACMAD clade</taxon>
        <taxon>Arundinoideae</taxon>
        <taxon>Arundineae</taxon>
        <taxon>Arundo</taxon>
    </lineage>
</organism>
<protein>
    <submittedName>
        <fullName evidence="1">Uncharacterized protein</fullName>
    </submittedName>
</protein>
<name>A0A0A9A6X5_ARUDO</name>
<reference evidence="1" key="1">
    <citation type="submission" date="2014-09" db="EMBL/GenBank/DDBJ databases">
        <authorList>
            <person name="Magalhaes I.L.F."/>
            <person name="Oliveira U."/>
            <person name="Santos F.R."/>
            <person name="Vidigal T.H.D.A."/>
            <person name="Brescovit A.D."/>
            <person name="Santos A.J."/>
        </authorList>
    </citation>
    <scope>NUCLEOTIDE SEQUENCE</scope>
    <source>
        <tissue evidence="1">Shoot tissue taken approximately 20 cm above the soil surface</tissue>
    </source>
</reference>
<sequence>MIFGRRRCSHGAETMVMEGGANDKFMCIDDLLM</sequence>
<dbReference type="EMBL" id="GBRH01252237">
    <property type="protein sequence ID" value="JAD45658.1"/>
    <property type="molecule type" value="Transcribed_RNA"/>
</dbReference>
<reference evidence="1" key="2">
    <citation type="journal article" date="2015" name="Data Brief">
        <title>Shoot transcriptome of the giant reed, Arundo donax.</title>
        <authorList>
            <person name="Barrero R.A."/>
            <person name="Guerrero F.D."/>
            <person name="Moolhuijzen P."/>
            <person name="Goolsby J.A."/>
            <person name="Tidwell J."/>
            <person name="Bellgard S.E."/>
            <person name="Bellgard M.I."/>
        </authorList>
    </citation>
    <scope>NUCLEOTIDE SEQUENCE</scope>
    <source>
        <tissue evidence="1">Shoot tissue taken approximately 20 cm above the soil surface</tissue>
    </source>
</reference>
<proteinExistence type="predicted"/>
<evidence type="ECO:0000313" key="1">
    <source>
        <dbReference type="EMBL" id="JAD45658.1"/>
    </source>
</evidence>